<dbReference type="RefSeq" id="WP_301197623.1">
    <property type="nucleotide sequence ID" value="NZ_JAPDPI010000002.1"/>
</dbReference>
<feature type="transmembrane region" description="Helical" evidence="1">
    <location>
        <begin position="7"/>
        <end position="25"/>
    </location>
</feature>
<gene>
    <name evidence="2" type="ORF">OM074_02130</name>
</gene>
<comment type="caution">
    <text evidence="2">The sequence shown here is derived from an EMBL/GenBank/DDBJ whole genome shotgun (WGS) entry which is preliminary data.</text>
</comment>
<evidence type="ECO:0000313" key="3">
    <source>
        <dbReference type="Proteomes" id="UP001207408"/>
    </source>
</evidence>
<dbReference type="SUPFAM" id="SSF52266">
    <property type="entry name" value="SGNH hydrolase"/>
    <property type="match status" value="1"/>
</dbReference>
<dbReference type="InterPro" id="IPR036514">
    <property type="entry name" value="SGNH_hydro_sf"/>
</dbReference>
<keyword evidence="3" id="KW-1185">Reference proteome</keyword>
<dbReference type="AlphaFoldDB" id="A0AAE3MBF8"/>
<sequence>MIKPPKIFLYYIVIACVFVGLGFIIPREGIKIKGFPYVIKWIDLSRFLQLPQEVPAVAELSADSIFITDSLDALLIDTMHTKLYEKEDTLVSLSELTKDTIPNIEYPESFRNLLYQFYSNISSAVDSGKIVRILHMGDSQIEGDRITKFLRESFQERFQGSGPGLIPVYDPQKQFPSVWITNKGKWSEHKVYQIPRTIEGNDYGIIGKVAKIDSAGTSVLKIAKSRLAQPKASNFYKARLYLKNISTPLSVAAYWEKDLISKDSLLKESGITEINWTFEQCPKEFSIDFSSDESPVFLGLSLDSVSGISVDNISMRGQSTPRLDKTNQELFASMANYMNIGMVILQYGTNMVPTISDNYAFYTHSFYRQLKILKKTMPNVPVLIVGVGDVATQKDGKAESYSHVEKIKEAQKEAAFKAGFAFFDLYKAMGGKGSMLQWVDRDPRMAMSDYTHFNKVGGKKVADWLYNAILHDYNKWKKSTTFIQQKN</sequence>
<dbReference type="Gene3D" id="2.60.120.1360">
    <property type="match status" value="1"/>
</dbReference>
<accession>A0AAE3MBF8</accession>
<protein>
    <recommendedName>
        <fullName evidence="4">SGNH hydrolase-type esterase domain-containing protein</fullName>
    </recommendedName>
</protein>
<dbReference type="Gene3D" id="3.40.50.1110">
    <property type="entry name" value="SGNH hydrolase"/>
    <property type="match status" value="1"/>
</dbReference>
<evidence type="ECO:0000313" key="2">
    <source>
        <dbReference type="EMBL" id="MCW3804402.1"/>
    </source>
</evidence>
<keyword evidence="1" id="KW-1133">Transmembrane helix</keyword>
<evidence type="ECO:0000256" key="1">
    <source>
        <dbReference type="SAM" id="Phobius"/>
    </source>
</evidence>
<dbReference type="Proteomes" id="UP001207408">
    <property type="component" value="Unassembled WGS sequence"/>
</dbReference>
<name>A0AAE3MBF8_9BACT</name>
<keyword evidence="1" id="KW-0472">Membrane</keyword>
<dbReference type="EMBL" id="JAPDPI010000002">
    <property type="protein sequence ID" value="MCW3804402.1"/>
    <property type="molecule type" value="Genomic_DNA"/>
</dbReference>
<keyword evidence="1" id="KW-0812">Transmembrane</keyword>
<reference evidence="2" key="1">
    <citation type="submission" date="2022-10" db="EMBL/GenBank/DDBJ databases">
        <authorList>
            <person name="Yu W.X."/>
        </authorList>
    </citation>
    <scope>NUCLEOTIDE SEQUENCE</scope>
    <source>
        <strain evidence="2">D04</strain>
    </source>
</reference>
<organism evidence="2 3">
    <name type="scientific">Plebeiibacterium marinum</name>
    <dbReference type="NCBI Taxonomy" id="2992111"/>
    <lineage>
        <taxon>Bacteria</taxon>
        <taxon>Pseudomonadati</taxon>
        <taxon>Bacteroidota</taxon>
        <taxon>Bacteroidia</taxon>
        <taxon>Marinilabiliales</taxon>
        <taxon>Marinilabiliaceae</taxon>
        <taxon>Plebeiibacterium</taxon>
    </lineage>
</organism>
<dbReference type="GO" id="GO:0016788">
    <property type="term" value="F:hydrolase activity, acting on ester bonds"/>
    <property type="evidence" value="ECO:0007669"/>
    <property type="project" value="UniProtKB-ARBA"/>
</dbReference>
<proteinExistence type="predicted"/>
<evidence type="ECO:0008006" key="4">
    <source>
        <dbReference type="Google" id="ProtNLM"/>
    </source>
</evidence>